<dbReference type="Proteomes" id="UP000075901">
    <property type="component" value="Unassembled WGS sequence"/>
</dbReference>
<keyword evidence="3 6" id="KW-1015">Disulfide bond</keyword>
<evidence type="ECO:0000256" key="7">
    <source>
        <dbReference type="PROSITE-ProRule" id="PRU01355"/>
    </source>
</evidence>
<reference evidence="10" key="1">
    <citation type="submission" date="2013-09" db="EMBL/GenBank/DDBJ databases">
        <title>The Genome Sequence of Anopheles maculatus species B.</title>
        <authorList>
            <consortium name="The Broad Institute Genomics Platform"/>
            <person name="Neafsey D.E."/>
            <person name="Besansky N."/>
            <person name="Howell P."/>
            <person name="Walton C."/>
            <person name="Young S.K."/>
            <person name="Zeng Q."/>
            <person name="Gargeya S."/>
            <person name="Fitzgerald M."/>
            <person name="Haas B."/>
            <person name="Abouelleil A."/>
            <person name="Allen A.W."/>
            <person name="Alvarado L."/>
            <person name="Arachchi H.M."/>
            <person name="Berlin A.M."/>
            <person name="Chapman S.B."/>
            <person name="Gainer-Dewar J."/>
            <person name="Goldberg J."/>
            <person name="Griggs A."/>
            <person name="Gujja S."/>
            <person name="Hansen M."/>
            <person name="Howarth C."/>
            <person name="Imamovic A."/>
            <person name="Ireland A."/>
            <person name="Larimer J."/>
            <person name="McCowan C."/>
            <person name="Murphy C."/>
            <person name="Pearson M."/>
            <person name="Poon T.W."/>
            <person name="Priest M."/>
            <person name="Roberts A."/>
            <person name="Saif S."/>
            <person name="Shea T."/>
            <person name="Sisk P."/>
            <person name="Sykes S."/>
            <person name="Wortman J."/>
            <person name="Nusbaum C."/>
            <person name="Birren B."/>
        </authorList>
    </citation>
    <scope>NUCLEOTIDE SEQUENCE [LARGE SCALE GENOMIC DNA]</scope>
    <source>
        <strain evidence="10">maculatus3</strain>
    </source>
</reference>
<feature type="chain" id="PRO_5008135618" description="Angiotensin-converting enzyme" evidence="8">
    <location>
        <begin position="23"/>
        <end position="213"/>
    </location>
</feature>
<feature type="glycosylation site" description="N-linked (GlcNAc...) asparagine" evidence="5">
    <location>
        <position position="69"/>
    </location>
</feature>
<protein>
    <recommendedName>
        <fullName evidence="11">Angiotensin-converting enzyme</fullName>
    </recommendedName>
</protein>
<name>A0A182SCY7_9DIPT</name>
<accession>A0A182SCY7</accession>
<keyword evidence="4 5" id="KW-0325">Glycoprotein</keyword>
<evidence type="ECO:0000313" key="9">
    <source>
        <dbReference type="EnsemblMetazoa" id="AMAM004292-PA"/>
    </source>
</evidence>
<dbReference type="SUPFAM" id="SSF55486">
    <property type="entry name" value="Metalloproteases ('zincins'), catalytic domain"/>
    <property type="match status" value="1"/>
</dbReference>
<evidence type="ECO:0000256" key="6">
    <source>
        <dbReference type="PIRSR" id="PIRSR601548-4"/>
    </source>
</evidence>
<evidence type="ECO:0000256" key="8">
    <source>
        <dbReference type="SAM" id="SignalP"/>
    </source>
</evidence>
<dbReference type="PROSITE" id="PS52011">
    <property type="entry name" value="PEPTIDASE_M2"/>
    <property type="match status" value="1"/>
</dbReference>
<evidence type="ECO:0008006" key="11">
    <source>
        <dbReference type="Google" id="ProtNLM"/>
    </source>
</evidence>
<evidence type="ECO:0000256" key="4">
    <source>
        <dbReference type="ARBA" id="ARBA00023180"/>
    </source>
</evidence>
<comment type="caution">
    <text evidence="7">Lacks conserved residue(s) required for the propagation of feature annotation.</text>
</comment>
<comment type="similarity">
    <text evidence="1 7">Belongs to the peptidase M2 family.</text>
</comment>
<keyword evidence="10" id="KW-1185">Reference proteome</keyword>
<dbReference type="GO" id="GO:0008241">
    <property type="term" value="F:peptidyl-dipeptidase activity"/>
    <property type="evidence" value="ECO:0007669"/>
    <property type="project" value="InterPro"/>
</dbReference>
<evidence type="ECO:0000256" key="3">
    <source>
        <dbReference type="ARBA" id="ARBA00023157"/>
    </source>
</evidence>
<dbReference type="VEuPathDB" id="VectorBase:AMAM004292"/>
<sequence length="213" mass="24021">MTNLVRWSTVWLVLLVVVAIAAGPVPLQSPDNAHTLSETEVRQSLATIEQRYQQAKALQTLAAWEYGSNLTQINLVKKTKAAAEFAEVAKTIAEELRQLPTAQLTDDDLKRRIQKLSKLKYAVLPADQFKELLGAIANMESNYAKAKFCAFGDSAKCDLSLDPELTEIFANHRDAEELKYYWVQWYNATGAPVRESFQKYVELNRQAALRNSK</sequence>
<dbReference type="GO" id="GO:0008237">
    <property type="term" value="F:metallopeptidase activity"/>
    <property type="evidence" value="ECO:0007669"/>
    <property type="project" value="InterPro"/>
</dbReference>
<keyword evidence="2 8" id="KW-0732">Signal</keyword>
<dbReference type="GO" id="GO:0006508">
    <property type="term" value="P:proteolysis"/>
    <property type="evidence" value="ECO:0007669"/>
    <property type="project" value="InterPro"/>
</dbReference>
<proteinExistence type="inferred from homology"/>
<dbReference type="PANTHER" id="PTHR10514:SF44">
    <property type="entry name" value="ANGIOTENSIN-CONVERTING ENZYME-RELATED"/>
    <property type="match status" value="1"/>
</dbReference>
<dbReference type="GO" id="GO:0005886">
    <property type="term" value="C:plasma membrane"/>
    <property type="evidence" value="ECO:0007669"/>
    <property type="project" value="TreeGrafter"/>
</dbReference>
<dbReference type="InterPro" id="IPR001548">
    <property type="entry name" value="Peptidase_M2"/>
</dbReference>
<evidence type="ECO:0000256" key="2">
    <source>
        <dbReference type="ARBA" id="ARBA00022729"/>
    </source>
</evidence>
<evidence type="ECO:0000256" key="1">
    <source>
        <dbReference type="ARBA" id="ARBA00008139"/>
    </source>
</evidence>
<dbReference type="EnsemblMetazoa" id="AMAM004292-RA">
    <property type="protein sequence ID" value="AMAM004292-PA"/>
    <property type="gene ID" value="AMAM004292"/>
</dbReference>
<feature type="disulfide bond" evidence="6 7">
    <location>
        <begin position="149"/>
        <end position="157"/>
    </location>
</feature>
<feature type="signal peptide" evidence="8">
    <location>
        <begin position="1"/>
        <end position="22"/>
    </location>
</feature>
<dbReference type="Pfam" id="PF01401">
    <property type="entry name" value="Peptidase_M2"/>
    <property type="match status" value="1"/>
</dbReference>
<dbReference type="PANTHER" id="PTHR10514">
    <property type="entry name" value="ANGIOTENSIN-CONVERTING ENZYME"/>
    <property type="match status" value="1"/>
</dbReference>
<organism evidence="9 10">
    <name type="scientific">Anopheles maculatus</name>
    <dbReference type="NCBI Taxonomy" id="74869"/>
    <lineage>
        <taxon>Eukaryota</taxon>
        <taxon>Metazoa</taxon>
        <taxon>Ecdysozoa</taxon>
        <taxon>Arthropoda</taxon>
        <taxon>Hexapoda</taxon>
        <taxon>Insecta</taxon>
        <taxon>Pterygota</taxon>
        <taxon>Neoptera</taxon>
        <taxon>Endopterygota</taxon>
        <taxon>Diptera</taxon>
        <taxon>Nematocera</taxon>
        <taxon>Culicoidea</taxon>
        <taxon>Culicidae</taxon>
        <taxon>Anophelinae</taxon>
        <taxon>Anopheles</taxon>
        <taxon>Anopheles maculatus group</taxon>
    </lineage>
</organism>
<dbReference type="AlphaFoldDB" id="A0A182SCY7"/>
<reference evidence="9" key="2">
    <citation type="submission" date="2020-05" db="UniProtKB">
        <authorList>
            <consortium name="EnsemblMetazoa"/>
        </authorList>
    </citation>
    <scope>IDENTIFICATION</scope>
    <source>
        <strain evidence="9">maculatus3</strain>
    </source>
</reference>
<dbReference type="GO" id="GO:0005615">
    <property type="term" value="C:extracellular space"/>
    <property type="evidence" value="ECO:0007669"/>
    <property type="project" value="TreeGrafter"/>
</dbReference>
<evidence type="ECO:0000256" key="5">
    <source>
        <dbReference type="PIRSR" id="PIRSR601548-10"/>
    </source>
</evidence>
<evidence type="ECO:0000313" key="10">
    <source>
        <dbReference type="Proteomes" id="UP000075901"/>
    </source>
</evidence>